<evidence type="ECO:0000259" key="11">
    <source>
        <dbReference type="Pfam" id="PF08334"/>
    </source>
</evidence>
<organism evidence="12 13">
    <name type="scientific">Roseovarius lutimaris</name>
    <dbReference type="NCBI Taxonomy" id="1005928"/>
    <lineage>
        <taxon>Bacteria</taxon>
        <taxon>Pseudomonadati</taxon>
        <taxon>Pseudomonadota</taxon>
        <taxon>Alphaproteobacteria</taxon>
        <taxon>Rhodobacterales</taxon>
        <taxon>Roseobacteraceae</taxon>
        <taxon>Roseovarius</taxon>
    </lineage>
</organism>
<dbReference type="GO" id="GO:0005886">
    <property type="term" value="C:plasma membrane"/>
    <property type="evidence" value="ECO:0007669"/>
    <property type="project" value="UniProtKB-SubCell"/>
</dbReference>
<dbReference type="GO" id="GO:0015628">
    <property type="term" value="P:protein secretion by the type II secretion system"/>
    <property type="evidence" value="ECO:0007669"/>
    <property type="project" value="InterPro"/>
</dbReference>
<reference evidence="13" key="1">
    <citation type="submission" date="2016-10" db="EMBL/GenBank/DDBJ databases">
        <authorList>
            <person name="Varghese N."/>
            <person name="Submissions S."/>
        </authorList>
    </citation>
    <scope>NUCLEOTIDE SEQUENCE [LARGE SCALE GENOMIC DNA]</scope>
    <source>
        <strain evidence="13">DSM 28463</strain>
    </source>
</reference>
<evidence type="ECO:0000256" key="4">
    <source>
        <dbReference type="ARBA" id="ARBA00022475"/>
    </source>
</evidence>
<dbReference type="NCBIfam" id="TIGR01710">
    <property type="entry name" value="typeII_sec_gspG"/>
    <property type="match status" value="1"/>
</dbReference>
<dbReference type="EMBL" id="FOVP01000013">
    <property type="protein sequence ID" value="SFO01776.1"/>
    <property type="molecule type" value="Genomic_DNA"/>
</dbReference>
<keyword evidence="9 10" id="KW-0472">Membrane</keyword>
<keyword evidence="6" id="KW-0997">Cell inner membrane</keyword>
<dbReference type="InterPro" id="IPR045584">
    <property type="entry name" value="Pilin-like"/>
</dbReference>
<dbReference type="SUPFAM" id="SSF54523">
    <property type="entry name" value="Pili subunits"/>
    <property type="match status" value="1"/>
</dbReference>
<dbReference type="PROSITE" id="PS00409">
    <property type="entry name" value="PROKAR_NTER_METHYL"/>
    <property type="match status" value="1"/>
</dbReference>
<dbReference type="InterPro" id="IPR013545">
    <property type="entry name" value="T2SS_protein-GspG_C"/>
</dbReference>
<keyword evidence="5" id="KW-0488">Methylation</keyword>
<comment type="subcellular location">
    <subcellularLocation>
        <location evidence="1">Cell inner membrane</location>
        <topology evidence="1">Single-pass membrane protein</topology>
    </subcellularLocation>
</comment>
<evidence type="ECO:0000313" key="12">
    <source>
        <dbReference type="EMBL" id="SFO01776.1"/>
    </source>
</evidence>
<accession>A0A1I5DRG9</accession>
<dbReference type="STRING" id="1005928.SAMN04487859_11370"/>
<evidence type="ECO:0000256" key="3">
    <source>
        <dbReference type="ARBA" id="ARBA00020042"/>
    </source>
</evidence>
<dbReference type="Proteomes" id="UP000198599">
    <property type="component" value="Unassembled WGS sequence"/>
</dbReference>
<keyword evidence="4" id="KW-1003">Cell membrane</keyword>
<keyword evidence="13" id="KW-1185">Reference proteome</keyword>
<feature type="domain" description="Type II secretion system protein GspG C-terminal" evidence="11">
    <location>
        <begin position="67"/>
        <end position="176"/>
    </location>
</feature>
<dbReference type="NCBIfam" id="TIGR02532">
    <property type="entry name" value="IV_pilin_GFxxxE"/>
    <property type="match status" value="1"/>
</dbReference>
<keyword evidence="7 10" id="KW-0812">Transmembrane</keyword>
<dbReference type="Gene3D" id="3.30.700.10">
    <property type="entry name" value="Glycoprotein, Type 4 Pilin"/>
    <property type="match status" value="1"/>
</dbReference>
<evidence type="ECO:0000256" key="10">
    <source>
        <dbReference type="SAM" id="Phobius"/>
    </source>
</evidence>
<name>A0A1I5DRG9_9RHOB</name>
<protein>
    <recommendedName>
        <fullName evidence="3">Type II secretion system core protein G</fullName>
    </recommendedName>
</protein>
<evidence type="ECO:0000313" key="13">
    <source>
        <dbReference type="Proteomes" id="UP000198599"/>
    </source>
</evidence>
<evidence type="ECO:0000256" key="1">
    <source>
        <dbReference type="ARBA" id="ARBA00004377"/>
    </source>
</evidence>
<proteinExistence type="inferred from homology"/>
<evidence type="ECO:0000256" key="8">
    <source>
        <dbReference type="ARBA" id="ARBA00022989"/>
    </source>
</evidence>
<feature type="transmembrane region" description="Helical" evidence="10">
    <location>
        <begin position="43"/>
        <end position="64"/>
    </location>
</feature>
<keyword evidence="8 10" id="KW-1133">Transmembrane helix</keyword>
<dbReference type="GO" id="GO:0015627">
    <property type="term" value="C:type II protein secretion system complex"/>
    <property type="evidence" value="ECO:0007669"/>
    <property type="project" value="InterPro"/>
</dbReference>
<dbReference type="AlphaFoldDB" id="A0A1I5DRG9"/>
<dbReference type="InterPro" id="IPR000983">
    <property type="entry name" value="Bac_GSPG_pilin"/>
</dbReference>
<dbReference type="PRINTS" id="PR00813">
    <property type="entry name" value="BCTERIALGSPG"/>
</dbReference>
<dbReference type="Pfam" id="PF07963">
    <property type="entry name" value="N_methyl"/>
    <property type="match status" value="1"/>
</dbReference>
<dbReference type="InterPro" id="IPR010054">
    <property type="entry name" value="Type2_sec_GspG"/>
</dbReference>
<sequence>MIVQGASLVYDLASSLYYLRTDFTMKINTSEPVPNPARPDGEAGFSLLELMVVVVIMSILALVVMPRIIDRPDQARVARVQSDLAVLSGAIKLYKLDNFRYPSTEQGLLALREPPTIAPVPQNYASNGYIDRLPQDPWGNPYQYLQPGIHGEFDIFTLGADGVAGGDGVDADIGSWSE</sequence>
<comment type="similarity">
    <text evidence="2">Belongs to the GSP G family.</text>
</comment>
<evidence type="ECO:0000256" key="2">
    <source>
        <dbReference type="ARBA" id="ARBA00009984"/>
    </source>
</evidence>
<evidence type="ECO:0000256" key="6">
    <source>
        <dbReference type="ARBA" id="ARBA00022519"/>
    </source>
</evidence>
<dbReference type="Pfam" id="PF08334">
    <property type="entry name" value="T2SSG"/>
    <property type="match status" value="1"/>
</dbReference>
<dbReference type="InterPro" id="IPR012902">
    <property type="entry name" value="N_methyl_site"/>
</dbReference>
<evidence type="ECO:0000256" key="7">
    <source>
        <dbReference type="ARBA" id="ARBA00022692"/>
    </source>
</evidence>
<gene>
    <name evidence="12" type="ORF">SAMN04487859_11370</name>
</gene>
<evidence type="ECO:0000256" key="9">
    <source>
        <dbReference type="ARBA" id="ARBA00023136"/>
    </source>
</evidence>
<evidence type="ECO:0000256" key="5">
    <source>
        <dbReference type="ARBA" id="ARBA00022481"/>
    </source>
</evidence>